<gene>
    <name evidence="2" type="ORF">A7Q10_00475</name>
</gene>
<reference evidence="2 3" key="1">
    <citation type="submission" date="2016-05" db="EMBL/GenBank/DDBJ databases">
        <title>Diversity and Homogeneity among Thermoacidophilic Verrucomicrobia Methanotrophs Linked with Geographical Origin.</title>
        <authorList>
            <person name="Erikstad H.-A."/>
            <person name="Smestad N.B."/>
            <person name="Ceballos R.M."/>
            <person name="Birkeland N.-K."/>
        </authorList>
    </citation>
    <scope>NUCLEOTIDE SEQUENCE [LARGE SCALE GENOMIC DNA]</scope>
    <source>
        <strain evidence="2 3">Phi</strain>
    </source>
</reference>
<evidence type="ECO:0000313" key="2">
    <source>
        <dbReference type="EMBL" id="TFE68151.1"/>
    </source>
</evidence>
<feature type="compositionally biased region" description="Basic and acidic residues" evidence="1">
    <location>
        <begin position="38"/>
        <end position="64"/>
    </location>
</feature>
<sequence length="154" mass="17919">MRDLVPFLFFVLLVALQLLYGLRRGSKKQEGPTARKPFPWEKEESKSLDQLKTESEQEGKASSLEKEFSIVYTKAHQLQEEKSTSTVFEEVKTENKYSWEKDFDKNEPPPKELKAKKIALFLKNQAALKRAIIMAEIIGPPRSIQDKDPFMEKW</sequence>
<accession>A0A4Y8PBK3</accession>
<keyword evidence="3" id="KW-1185">Reference proteome</keyword>
<evidence type="ECO:0000256" key="1">
    <source>
        <dbReference type="SAM" id="MobiDB-lite"/>
    </source>
</evidence>
<comment type="caution">
    <text evidence="2">The sequence shown here is derived from an EMBL/GenBank/DDBJ whole genome shotgun (WGS) entry which is preliminary data.</text>
</comment>
<protein>
    <submittedName>
        <fullName evidence="2">Uncharacterized protein</fullName>
    </submittedName>
</protein>
<dbReference type="EMBL" id="LXQC01000143">
    <property type="protein sequence ID" value="TFE68151.1"/>
    <property type="molecule type" value="Genomic_DNA"/>
</dbReference>
<name>A0A4Y8PBK3_9BACT</name>
<dbReference type="OrthoDB" id="199986at2"/>
<proteinExistence type="predicted"/>
<dbReference type="AlphaFoldDB" id="A0A4Y8PBK3"/>
<organism evidence="2 3">
    <name type="scientific">Methylacidiphilum caldifontis</name>
    <dbReference type="NCBI Taxonomy" id="2795386"/>
    <lineage>
        <taxon>Bacteria</taxon>
        <taxon>Pseudomonadati</taxon>
        <taxon>Verrucomicrobiota</taxon>
        <taxon>Methylacidiphilae</taxon>
        <taxon>Methylacidiphilales</taxon>
        <taxon>Methylacidiphilaceae</taxon>
        <taxon>Methylacidiphilum (ex Ratnadevi et al. 2023)</taxon>
    </lineage>
</organism>
<dbReference type="RefSeq" id="WP_134440214.1">
    <property type="nucleotide sequence ID" value="NZ_CP065957.1"/>
</dbReference>
<evidence type="ECO:0000313" key="3">
    <source>
        <dbReference type="Proteomes" id="UP000297713"/>
    </source>
</evidence>
<feature type="region of interest" description="Disordered" evidence="1">
    <location>
        <begin position="27"/>
        <end position="64"/>
    </location>
</feature>
<dbReference type="Proteomes" id="UP000297713">
    <property type="component" value="Unassembled WGS sequence"/>
</dbReference>